<evidence type="ECO:0000256" key="6">
    <source>
        <dbReference type="ARBA" id="ARBA00038503"/>
    </source>
</evidence>
<keyword evidence="10" id="KW-1185">Reference proteome</keyword>
<reference evidence="10" key="1">
    <citation type="submission" date="2015-12" db="EMBL/GenBank/DDBJ databases">
        <title>Update maize B73 reference genome by single molecule sequencing technologies.</title>
        <authorList>
            <consortium name="Maize Genome Sequencing Project"/>
            <person name="Ware D."/>
        </authorList>
    </citation>
    <scope>NUCLEOTIDE SEQUENCE [LARGE SCALE GENOMIC DNA]</scope>
    <source>
        <strain evidence="10">cv. B73</strain>
    </source>
</reference>
<reference evidence="9" key="2">
    <citation type="submission" date="2019-07" db="EMBL/GenBank/DDBJ databases">
        <authorList>
            <person name="Seetharam A."/>
            <person name="Woodhouse M."/>
            <person name="Cannon E."/>
        </authorList>
    </citation>
    <scope>NUCLEOTIDE SEQUENCE [LARGE SCALE GENOMIC DNA]</scope>
    <source>
        <strain evidence="9">cv. B73</strain>
    </source>
</reference>
<comment type="similarity">
    <text evidence="6">Belongs to the UTP23/FCF1 family. UTP23 subfamily.</text>
</comment>
<dbReference type="GO" id="GO:0006364">
    <property type="term" value="P:rRNA processing"/>
    <property type="evidence" value="ECO:0007669"/>
    <property type="project" value="UniProtKB-KW"/>
</dbReference>
<evidence type="ECO:0000256" key="1">
    <source>
        <dbReference type="ARBA" id="ARBA00004604"/>
    </source>
</evidence>
<dbReference type="Pfam" id="PF24779">
    <property type="entry name" value="UTP23_sensor"/>
    <property type="match status" value="1"/>
</dbReference>
<sequence length="288" mass="32700">MRVKKRSKHRKAVKFYATCFGFREPYKVLIDGTFVHHLLTQRLLPADEALRDLLSASRTPALFTSKCILAELRRLGKSHAESFDAAQLLTTTKCEHDKVVGAVNCVQSLIGDKNPEHFFVATQDPGLRENLREIPGVPVIYGLKNSLCIERPSMQQRKFAQLDEEKRLNMDISEYKKLLKAASEGKTIASENGSGEEQHEMPISSLVKNALHVTDKTKFKRNKAKGPNPLSCKKKKPKLPTAIQKQVRLMARQRGRGFGSGREAKKITSNWRLRTRRMGLRRKFQCSC</sequence>
<dbReference type="Gene3D" id="3.40.50.1010">
    <property type="entry name" value="5'-nuclease"/>
    <property type="match status" value="1"/>
</dbReference>
<dbReference type="InterPro" id="IPR029060">
    <property type="entry name" value="PIN-like_dom_sf"/>
</dbReference>
<dbReference type="InParanoid" id="A0A804UE84"/>
<dbReference type="PANTHER" id="PTHR12416">
    <property type="entry name" value="RRNA-PROCESSING PROTEIN UTP23 HOMOLOG"/>
    <property type="match status" value="1"/>
</dbReference>
<dbReference type="EnsemblPlants" id="Zm00001eb319780_T002">
    <property type="protein sequence ID" value="Zm00001eb319780_P002"/>
    <property type="gene ID" value="Zm00001eb319780"/>
</dbReference>
<keyword evidence="11" id="KW-1267">Proteomics identification</keyword>
<keyword evidence="4" id="KW-0539">Nucleus</keyword>
<evidence type="ECO:0000256" key="7">
    <source>
        <dbReference type="SAM" id="MobiDB-lite"/>
    </source>
</evidence>
<comment type="function">
    <text evidence="5">Involved in rRNA-processing and ribosome biogenesis.</text>
</comment>
<accession>A0A804UE84</accession>
<evidence type="ECO:0000256" key="3">
    <source>
        <dbReference type="ARBA" id="ARBA00022552"/>
    </source>
</evidence>
<feature type="region of interest" description="Disordered" evidence="7">
    <location>
        <begin position="219"/>
        <end position="239"/>
    </location>
</feature>
<keyword evidence="2" id="KW-0690">Ribosome biogenesis</keyword>
<dbReference type="Proteomes" id="UP000007305">
    <property type="component" value="Chromosome 7"/>
</dbReference>
<dbReference type="GO" id="GO:0032040">
    <property type="term" value="C:small-subunit processome"/>
    <property type="evidence" value="ECO:0000318"/>
    <property type="project" value="GO_Central"/>
</dbReference>
<feature type="domain" description="UTP23 sensor motif region" evidence="8">
    <location>
        <begin position="218"/>
        <end position="236"/>
    </location>
</feature>
<comment type="subcellular location">
    <subcellularLocation>
        <location evidence="1">Nucleus</location>
        <location evidence="1">Nucleolus</location>
    </subcellularLocation>
</comment>
<dbReference type="CDD" id="cd08553">
    <property type="entry name" value="PIN_Fcf1-like"/>
    <property type="match status" value="1"/>
</dbReference>
<dbReference type="Pfam" id="PF04900">
    <property type="entry name" value="Fcf1"/>
    <property type="match status" value="1"/>
</dbReference>
<keyword evidence="3" id="KW-0698">rRNA processing</keyword>
<dbReference type="OrthoDB" id="25675at2759"/>
<evidence type="ECO:0000313" key="10">
    <source>
        <dbReference type="Proteomes" id="UP000007305"/>
    </source>
</evidence>
<evidence type="ECO:0000313" key="9">
    <source>
        <dbReference type="EnsemblPlants" id="Zm00001eb319780_P002"/>
    </source>
</evidence>
<name>A0A804UE84_MAIZE</name>
<dbReference type="GO" id="GO:0070181">
    <property type="term" value="F:small ribosomal subunit rRNA binding"/>
    <property type="evidence" value="ECO:0000318"/>
    <property type="project" value="GO_Central"/>
</dbReference>
<evidence type="ECO:0000256" key="4">
    <source>
        <dbReference type="ARBA" id="ARBA00023242"/>
    </source>
</evidence>
<proteinExistence type="evidence at protein level"/>
<dbReference type="FunCoup" id="A0A804UE84">
    <property type="interactions" value="2783"/>
</dbReference>
<evidence type="ECO:0000256" key="5">
    <source>
        <dbReference type="ARBA" id="ARBA00037300"/>
    </source>
</evidence>
<reference evidence="9" key="3">
    <citation type="submission" date="2021-05" db="UniProtKB">
        <authorList>
            <consortium name="EnsemblPlants"/>
        </authorList>
    </citation>
    <scope>IDENTIFICATION</scope>
    <source>
        <strain evidence="9">cv. B73</strain>
    </source>
</reference>
<evidence type="ECO:0000259" key="8">
    <source>
        <dbReference type="Pfam" id="PF24779"/>
    </source>
</evidence>
<dbReference type="GO" id="GO:0005730">
    <property type="term" value="C:nucleolus"/>
    <property type="evidence" value="ECO:0000318"/>
    <property type="project" value="GO_Central"/>
</dbReference>
<dbReference type="Gramene" id="Zm00001eb319780_T002">
    <property type="protein sequence ID" value="Zm00001eb319780_P002"/>
    <property type="gene ID" value="Zm00001eb319780"/>
</dbReference>
<dbReference type="SUPFAM" id="SSF88723">
    <property type="entry name" value="PIN domain-like"/>
    <property type="match status" value="1"/>
</dbReference>
<protein>
    <recommendedName>
        <fullName evidence="8">UTP23 sensor motif region domain-containing protein</fullName>
    </recommendedName>
</protein>
<evidence type="ECO:0000256" key="2">
    <source>
        <dbReference type="ARBA" id="ARBA00022517"/>
    </source>
</evidence>
<evidence type="ECO:0007829" key="11">
    <source>
        <dbReference type="PeptideAtlas" id="A0A804UE84"/>
    </source>
</evidence>
<dbReference type="AlphaFoldDB" id="A0A804UE84"/>
<organism evidence="9 10">
    <name type="scientific">Zea mays</name>
    <name type="common">Maize</name>
    <dbReference type="NCBI Taxonomy" id="4577"/>
    <lineage>
        <taxon>Eukaryota</taxon>
        <taxon>Viridiplantae</taxon>
        <taxon>Streptophyta</taxon>
        <taxon>Embryophyta</taxon>
        <taxon>Tracheophyta</taxon>
        <taxon>Spermatophyta</taxon>
        <taxon>Magnoliopsida</taxon>
        <taxon>Liliopsida</taxon>
        <taxon>Poales</taxon>
        <taxon>Poaceae</taxon>
        <taxon>PACMAD clade</taxon>
        <taxon>Panicoideae</taxon>
        <taxon>Andropogonodae</taxon>
        <taxon>Andropogoneae</taxon>
        <taxon>Tripsacinae</taxon>
        <taxon>Zea</taxon>
    </lineage>
</organism>
<dbReference type="FunFam" id="3.40.50.1010:FF:000006">
    <property type="entry name" value="rRNA-processing protein UTP23 homolog"/>
    <property type="match status" value="1"/>
</dbReference>
<dbReference type="InterPro" id="IPR006984">
    <property type="entry name" value="Fcf1/UTP23"/>
</dbReference>
<gene>
    <name evidence="9" type="primary">LOC100272500</name>
</gene>
<dbReference type="InterPro" id="IPR057776">
    <property type="entry name" value="UTP23_sensor"/>
</dbReference>